<gene>
    <name evidence="1" type="ORF">CGLO_18292</name>
</gene>
<dbReference type="EMBL" id="AMYD01004486">
    <property type="protein sequence ID" value="EQB43106.1"/>
    <property type="molecule type" value="Genomic_DNA"/>
</dbReference>
<protein>
    <submittedName>
        <fullName evidence="1">Uncharacterized protein</fullName>
    </submittedName>
</protein>
<reference evidence="2" key="1">
    <citation type="journal article" date="2013" name="Mol. Plant Microbe Interact.">
        <title>Global aspects of pacC regulation of pathogenicity genes in Colletotrichum gloeosporioides as revealed by transcriptome analysis.</title>
        <authorList>
            <person name="Alkan N."/>
            <person name="Meng X."/>
            <person name="Friedlander G."/>
            <person name="Reuveni E."/>
            <person name="Sukno S."/>
            <person name="Sherman A."/>
            <person name="Thon M."/>
            <person name="Fluhr R."/>
            <person name="Prusky D."/>
        </authorList>
    </citation>
    <scope>NUCLEOTIDE SEQUENCE [LARGE SCALE GENOMIC DNA]</scope>
    <source>
        <strain evidence="2">Cg-14</strain>
    </source>
</reference>
<evidence type="ECO:0000313" key="1">
    <source>
        <dbReference type="EMBL" id="EQB43106.1"/>
    </source>
</evidence>
<name>T0KUZ5_COLGC</name>
<evidence type="ECO:0000313" key="2">
    <source>
        <dbReference type="Proteomes" id="UP000015530"/>
    </source>
</evidence>
<organism evidence="1 2">
    <name type="scientific">Colletotrichum gloeosporioides (strain Cg-14)</name>
    <name type="common">Anthracnose fungus</name>
    <name type="synonym">Glomerella cingulata</name>
    <dbReference type="NCBI Taxonomy" id="1237896"/>
    <lineage>
        <taxon>Eukaryota</taxon>
        <taxon>Fungi</taxon>
        <taxon>Dikarya</taxon>
        <taxon>Ascomycota</taxon>
        <taxon>Pezizomycotina</taxon>
        <taxon>Sordariomycetes</taxon>
        <taxon>Hypocreomycetidae</taxon>
        <taxon>Glomerellales</taxon>
        <taxon>Glomerellaceae</taxon>
        <taxon>Colletotrichum</taxon>
        <taxon>Colletotrichum gloeosporioides species complex</taxon>
    </lineage>
</organism>
<proteinExistence type="predicted"/>
<accession>T0KUZ5</accession>
<dbReference type="Proteomes" id="UP000015530">
    <property type="component" value="Unassembled WGS sequence"/>
</dbReference>
<sequence>MHIKYNFAY</sequence>
<dbReference type="HOGENOM" id="CLU_3438993_0_0_1"/>
<comment type="caution">
    <text evidence="1">The sequence shown here is derived from an EMBL/GenBank/DDBJ whole genome shotgun (WGS) entry which is preliminary data.</text>
</comment>